<protein>
    <submittedName>
        <fullName evidence="1">Uncharacterized protein</fullName>
    </submittedName>
</protein>
<sequence length="209" mass="22944">MLCPPLLSSLASHSSLCLSSSYLPHPLRSRERPGTQRRGTLPERCSLLTHPDNPARLHVGFSPSVQVARPWSLSLTLSLSLLPCYAGCCAPPSILLHSFSLPPHPHRCSFSLSQVASYPPSTHMMYFQTACAIPASLPRTSCLLRPRILARRLYISSQSLIHVANGCQPERSPPLDTYIHSSSPRLATLGCITVPLDLSSRFHLLLSYL</sequence>
<proteinExistence type="predicted"/>
<accession>A0AAD8UGL5</accession>
<dbReference type="AlphaFoldDB" id="A0AAD8UGL5"/>
<evidence type="ECO:0000313" key="1">
    <source>
        <dbReference type="EMBL" id="KAK1718804.1"/>
    </source>
</evidence>
<gene>
    <name evidence="1" type="ORF">BDZ83DRAFT_467258</name>
</gene>
<organism evidence="1 2">
    <name type="scientific">Glomerella acutata</name>
    <name type="common">Colletotrichum acutatum</name>
    <dbReference type="NCBI Taxonomy" id="27357"/>
    <lineage>
        <taxon>Eukaryota</taxon>
        <taxon>Fungi</taxon>
        <taxon>Dikarya</taxon>
        <taxon>Ascomycota</taxon>
        <taxon>Pezizomycotina</taxon>
        <taxon>Sordariomycetes</taxon>
        <taxon>Hypocreomycetidae</taxon>
        <taxon>Glomerellales</taxon>
        <taxon>Glomerellaceae</taxon>
        <taxon>Colletotrichum</taxon>
        <taxon>Colletotrichum acutatum species complex</taxon>
    </lineage>
</organism>
<dbReference type="RefSeq" id="XP_060361304.1">
    <property type="nucleotide sequence ID" value="XM_060503268.1"/>
</dbReference>
<evidence type="ECO:0000313" key="2">
    <source>
        <dbReference type="Proteomes" id="UP001244207"/>
    </source>
</evidence>
<keyword evidence="2" id="KW-1185">Reference proteome</keyword>
<reference evidence="1" key="1">
    <citation type="submission" date="2021-12" db="EMBL/GenBank/DDBJ databases">
        <title>Comparative genomics, transcriptomics and evolutionary studies reveal genomic signatures of adaptation to plant cell wall in hemibiotrophic fungi.</title>
        <authorList>
            <consortium name="DOE Joint Genome Institute"/>
            <person name="Baroncelli R."/>
            <person name="Diaz J.F."/>
            <person name="Benocci T."/>
            <person name="Peng M."/>
            <person name="Battaglia E."/>
            <person name="Haridas S."/>
            <person name="Andreopoulos W."/>
            <person name="Labutti K."/>
            <person name="Pangilinan J."/>
            <person name="Floch G.L."/>
            <person name="Makela M.R."/>
            <person name="Henrissat B."/>
            <person name="Grigoriev I.V."/>
            <person name="Crouch J.A."/>
            <person name="De Vries R.P."/>
            <person name="Sukno S.A."/>
            <person name="Thon M.R."/>
        </authorList>
    </citation>
    <scope>NUCLEOTIDE SEQUENCE</scope>
    <source>
        <strain evidence="1">CBS 112980</strain>
    </source>
</reference>
<dbReference type="EMBL" id="JAHMHS010000099">
    <property type="protein sequence ID" value="KAK1718804.1"/>
    <property type="molecule type" value="Genomic_DNA"/>
</dbReference>
<dbReference type="Proteomes" id="UP001244207">
    <property type="component" value="Unassembled WGS sequence"/>
</dbReference>
<name>A0AAD8UGL5_GLOAC</name>
<dbReference type="GeneID" id="85387167"/>
<comment type="caution">
    <text evidence="1">The sequence shown here is derived from an EMBL/GenBank/DDBJ whole genome shotgun (WGS) entry which is preliminary data.</text>
</comment>